<accession>A0A5J5GGD8</accession>
<proteinExistence type="predicted"/>
<dbReference type="AlphaFoldDB" id="A0A5J5GGD8"/>
<dbReference type="EMBL" id="VYKK01000004">
    <property type="protein sequence ID" value="KAA9007276.1"/>
    <property type="molecule type" value="Genomic_DNA"/>
</dbReference>
<sequence length="59" mass="7009">MVKVKITRTSIIEYELIPEHYPEGYTFEQMAEEDANHDDRESLFSDCVSDEVVWEIIKE</sequence>
<comment type="caution">
    <text evidence="1">The sequence shown here is derived from an EMBL/GenBank/DDBJ whole genome shotgun (WGS) entry which is preliminary data.</text>
</comment>
<keyword evidence="2" id="KW-1185">Reference proteome</keyword>
<name>A0A5J5GGD8_9BACL</name>
<organism evidence="1 2">
    <name type="scientific">Paenibacillus spiritus</name>
    <dbReference type="NCBI Taxonomy" id="2496557"/>
    <lineage>
        <taxon>Bacteria</taxon>
        <taxon>Bacillati</taxon>
        <taxon>Bacillota</taxon>
        <taxon>Bacilli</taxon>
        <taxon>Bacillales</taxon>
        <taxon>Paenibacillaceae</taxon>
        <taxon>Paenibacillus</taxon>
    </lineage>
</organism>
<evidence type="ECO:0000313" key="2">
    <source>
        <dbReference type="Proteomes" id="UP000367750"/>
    </source>
</evidence>
<gene>
    <name evidence="1" type="ORF">F4V43_01970</name>
</gene>
<reference evidence="1 2" key="1">
    <citation type="submission" date="2019-09" db="EMBL/GenBank/DDBJ databases">
        <title>Bacillus ochoae sp. nov., Paenibacillus whitsoniae sp. nov., Paenibacillus spiritus sp. nov. Isolated from the Mars Exploration Rover during spacecraft assembly.</title>
        <authorList>
            <person name="Seuylemezian A."/>
            <person name="Vaishampayan P."/>
        </authorList>
    </citation>
    <scope>NUCLEOTIDE SEQUENCE [LARGE SCALE GENOMIC DNA]</scope>
    <source>
        <strain evidence="1 2">MER_111</strain>
    </source>
</reference>
<dbReference type="Proteomes" id="UP000367750">
    <property type="component" value="Unassembled WGS sequence"/>
</dbReference>
<protein>
    <submittedName>
        <fullName evidence="1">Uncharacterized protein</fullName>
    </submittedName>
</protein>
<dbReference type="RefSeq" id="WP_150456566.1">
    <property type="nucleotide sequence ID" value="NZ_VYKK01000004.1"/>
</dbReference>
<evidence type="ECO:0000313" key="1">
    <source>
        <dbReference type="EMBL" id="KAA9007276.1"/>
    </source>
</evidence>